<organism evidence="2 3">
    <name type="scientific">Protea cynaroides</name>
    <dbReference type="NCBI Taxonomy" id="273540"/>
    <lineage>
        <taxon>Eukaryota</taxon>
        <taxon>Viridiplantae</taxon>
        <taxon>Streptophyta</taxon>
        <taxon>Embryophyta</taxon>
        <taxon>Tracheophyta</taxon>
        <taxon>Spermatophyta</taxon>
        <taxon>Magnoliopsida</taxon>
        <taxon>Proteales</taxon>
        <taxon>Proteaceae</taxon>
        <taxon>Protea</taxon>
    </lineage>
</organism>
<evidence type="ECO:0000313" key="2">
    <source>
        <dbReference type="EMBL" id="KAJ4965806.1"/>
    </source>
</evidence>
<dbReference type="OrthoDB" id="1723061at2759"/>
<keyword evidence="3" id="KW-1185">Reference proteome</keyword>
<feature type="transmembrane region" description="Helical" evidence="1">
    <location>
        <begin position="7"/>
        <end position="28"/>
    </location>
</feature>
<name>A0A9Q0K8J5_9MAGN</name>
<keyword evidence="1" id="KW-1133">Transmembrane helix</keyword>
<comment type="caution">
    <text evidence="2">The sequence shown here is derived from an EMBL/GenBank/DDBJ whole genome shotgun (WGS) entry which is preliminary data.</text>
</comment>
<dbReference type="EMBL" id="JAMYWD010000007">
    <property type="protein sequence ID" value="KAJ4965806.1"/>
    <property type="molecule type" value="Genomic_DNA"/>
</dbReference>
<keyword evidence="1" id="KW-0812">Transmembrane</keyword>
<proteinExistence type="predicted"/>
<dbReference type="PANTHER" id="PTHR37714">
    <property type="entry name" value="PROTEIN, PUTATIVE-RELATED"/>
    <property type="match status" value="1"/>
</dbReference>
<sequence>MGISDTVFANLTSLYLVAIVGIKAYGVISGRNFTGGFLLMASTIVLATVLAGTLAWDLSRKTTHALCKDPTAERCRGGICWHGVAVRSPMSQASSSSEKKPPNSRCSLWITTISLSLSRHPPRRSPS</sequence>
<accession>A0A9Q0K8J5</accession>
<evidence type="ECO:0000256" key="1">
    <source>
        <dbReference type="SAM" id="Phobius"/>
    </source>
</evidence>
<protein>
    <submittedName>
        <fullName evidence="2">Uncharacterized protein</fullName>
    </submittedName>
</protein>
<evidence type="ECO:0000313" key="3">
    <source>
        <dbReference type="Proteomes" id="UP001141806"/>
    </source>
</evidence>
<feature type="transmembrane region" description="Helical" evidence="1">
    <location>
        <begin position="34"/>
        <end position="56"/>
    </location>
</feature>
<keyword evidence="1" id="KW-0472">Membrane</keyword>
<gene>
    <name evidence="2" type="ORF">NE237_017655</name>
</gene>
<reference evidence="2" key="1">
    <citation type="journal article" date="2023" name="Plant J.">
        <title>The genome of the king protea, Protea cynaroides.</title>
        <authorList>
            <person name="Chang J."/>
            <person name="Duong T.A."/>
            <person name="Schoeman C."/>
            <person name="Ma X."/>
            <person name="Roodt D."/>
            <person name="Barker N."/>
            <person name="Li Z."/>
            <person name="Van de Peer Y."/>
            <person name="Mizrachi E."/>
        </authorList>
    </citation>
    <scope>NUCLEOTIDE SEQUENCE</scope>
    <source>
        <tissue evidence="2">Young leaves</tissue>
    </source>
</reference>
<dbReference type="Proteomes" id="UP001141806">
    <property type="component" value="Unassembled WGS sequence"/>
</dbReference>
<dbReference type="PANTHER" id="PTHR37714:SF1">
    <property type="entry name" value="PROTEIN, PUTATIVE-RELATED"/>
    <property type="match status" value="1"/>
</dbReference>
<dbReference type="AlphaFoldDB" id="A0A9Q0K8J5"/>